<sequence length="215" mass="25135">MKPILFNTPMVQAILEGRKTSTRRIIKPQPKQPVPLGFISGSTDNKRIGYYGWGQDEYGGIIDIAKPPYKIGDILYVRETWCQSTEIEPNYGKQQYHYKASPDDFIRQAPEGFIKWKPSIHMLKSAARIFLKVTDIKVERLQNITEREALKEGIRRYHFNLNMPDAYGDALYTDHKLAFKQLWNSTVNKKNIDKYGWDADPYIWTIEFQRVEKEG</sequence>
<dbReference type="Proteomes" id="UP000237798">
    <property type="component" value="Unassembled WGS sequence"/>
</dbReference>
<dbReference type="AlphaFoldDB" id="A0A2T0BNU8"/>
<evidence type="ECO:0000313" key="1">
    <source>
        <dbReference type="EMBL" id="PRR85540.1"/>
    </source>
</evidence>
<protein>
    <recommendedName>
        <fullName evidence="3">ASCH domain-containing protein</fullName>
    </recommendedName>
</protein>
<dbReference type="EMBL" id="PVXP01000015">
    <property type="protein sequence ID" value="PRR85540.1"/>
    <property type="molecule type" value="Genomic_DNA"/>
</dbReference>
<gene>
    <name evidence="1" type="ORF">CLLU_14610</name>
</gene>
<proteinExistence type="predicted"/>
<reference evidence="1 2" key="1">
    <citation type="submission" date="2018-03" db="EMBL/GenBank/DDBJ databases">
        <title>Genome sequence of Clostridium luticellarii DSM 29923.</title>
        <authorList>
            <person name="Poehlein A."/>
            <person name="Daniel R."/>
        </authorList>
    </citation>
    <scope>NUCLEOTIDE SEQUENCE [LARGE SCALE GENOMIC DNA]</scope>
    <source>
        <strain evidence="1 2">DSM 29923</strain>
    </source>
</reference>
<name>A0A2T0BNU8_9CLOT</name>
<evidence type="ECO:0000313" key="2">
    <source>
        <dbReference type="Proteomes" id="UP000237798"/>
    </source>
</evidence>
<organism evidence="1 2">
    <name type="scientific">Clostridium luticellarii</name>
    <dbReference type="NCBI Taxonomy" id="1691940"/>
    <lineage>
        <taxon>Bacteria</taxon>
        <taxon>Bacillati</taxon>
        <taxon>Bacillota</taxon>
        <taxon>Clostridia</taxon>
        <taxon>Eubacteriales</taxon>
        <taxon>Clostridiaceae</taxon>
        <taxon>Clostridium</taxon>
    </lineage>
</organism>
<comment type="caution">
    <text evidence="1">The sequence shown here is derived from an EMBL/GenBank/DDBJ whole genome shotgun (WGS) entry which is preliminary data.</text>
</comment>
<dbReference type="OrthoDB" id="72471at2"/>
<dbReference type="RefSeq" id="WP_106009057.1">
    <property type="nucleotide sequence ID" value="NZ_PVXP01000015.1"/>
</dbReference>
<keyword evidence="2" id="KW-1185">Reference proteome</keyword>
<accession>A0A2T0BNU8</accession>
<evidence type="ECO:0008006" key="3">
    <source>
        <dbReference type="Google" id="ProtNLM"/>
    </source>
</evidence>